<gene>
    <name evidence="3" type="ORF">BC962_1582</name>
</gene>
<evidence type="ECO:0000313" key="4">
    <source>
        <dbReference type="Proteomes" id="UP000276282"/>
    </source>
</evidence>
<sequence length="606" mass="70411">MLTFLFKEILSFMKNLDYGIIGNCKSAALISKTGSLDWCCLPNFDSAAVFAKLLDTNKGGNFELLVTEDYKITQEYLWGTNILSTVFDNGKNAFQLIDFMPRYQHQDGSYYSAPDVIRFIRLIKGKPSFKALYNPKLDFAREKTYNENKGQYIKSYTTEGKFETIFLYSSFDLDAILDQKEIEITGNGYFLMGYHEKLVEQSLDRTYLKYQRTKTYWMNWSEHTTKYKYYNEEILRSALVLKALTFKKSGAVLAAATTSLPETIGEERNWDYRFCWIRDASMVIKVMAGLGHDKSANDFLQFILNLIPHKDEKIQIMYGINGEKNLTEHILDHLDGYQGSKPVRTGNAAYIQKQNDIYGILMEVIYQQFVQFETNLENSEELWTVTRGIVKIVESHWKEPDKGIWELRTEERHFVFSKLLCWVAIDRAVKIGEILRKGVNDTKWISLRSEIYDDIYRNGWNDEVQAYTQSYGSKDLDASTLLMENYGFIDAKDPRYISTVKATEKELSRDGLLYRYKNKDDFGLPTSSFTICTFWFINSLYKIGEKEKSKKLFDQLLSYSNHLGLFSEDIDFETKRLLGNFPQAYSHLALIEAATNFSMGEMIMDN</sequence>
<dbReference type="AlphaFoldDB" id="A0A495PUW3"/>
<organism evidence="3 4">
    <name type="scientific">Gillisia mitskevichiae</name>
    <dbReference type="NCBI Taxonomy" id="270921"/>
    <lineage>
        <taxon>Bacteria</taxon>
        <taxon>Pseudomonadati</taxon>
        <taxon>Bacteroidota</taxon>
        <taxon>Flavobacteriia</taxon>
        <taxon>Flavobacteriales</taxon>
        <taxon>Flavobacteriaceae</taxon>
        <taxon>Gillisia</taxon>
    </lineage>
</organism>
<evidence type="ECO:0000259" key="2">
    <source>
        <dbReference type="Pfam" id="PF19291"/>
    </source>
</evidence>
<dbReference type="InterPro" id="IPR045582">
    <property type="entry name" value="Trehalase-like_N"/>
</dbReference>
<accession>A0A495PUW3</accession>
<reference evidence="3 4" key="1">
    <citation type="submission" date="2018-10" db="EMBL/GenBank/DDBJ databases">
        <title>Genomic Encyclopedia of Archaeal and Bacterial Type Strains, Phase II (KMG-II): from individual species to whole genera.</title>
        <authorList>
            <person name="Goeker M."/>
        </authorList>
    </citation>
    <scope>NUCLEOTIDE SEQUENCE [LARGE SCALE GENOMIC DNA]</scope>
    <source>
        <strain evidence="3 4">DSM 19839</strain>
    </source>
</reference>
<dbReference type="GO" id="GO:0005975">
    <property type="term" value="P:carbohydrate metabolic process"/>
    <property type="evidence" value="ECO:0007669"/>
    <property type="project" value="InterPro"/>
</dbReference>
<dbReference type="GO" id="GO:0004553">
    <property type="term" value="F:hydrolase activity, hydrolyzing O-glycosyl compounds"/>
    <property type="evidence" value="ECO:0007669"/>
    <property type="project" value="TreeGrafter"/>
</dbReference>
<name>A0A495PUW3_9FLAO</name>
<feature type="domain" description="GH15-like" evidence="1">
    <location>
        <begin position="230"/>
        <end position="594"/>
    </location>
</feature>
<dbReference type="PANTHER" id="PTHR31616">
    <property type="entry name" value="TREHALASE"/>
    <property type="match status" value="1"/>
</dbReference>
<dbReference type="Gene3D" id="1.50.10.10">
    <property type="match status" value="1"/>
</dbReference>
<keyword evidence="4" id="KW-1185">Reference proteome</keyword>
<dbReference type="Pfam" id="PF00723">
    <property type="entry name" value="Glyco_hydro_15"/>
    <property type="match status" value="1"/>
</dbReference>
<dbReference type="EMBL" id="RBLG01000002">
    <property type="protein sequence ID" value="RKS53332.1"/>
    <property type="molecule type" value="Genomic_DNA"/>
</dbReference>
<dbReference type="SUPFAM" id="SSF48208">
    <property type="entry name" value="Six-hairpin glycosidases"/>
    <property type="match status" value="1"/>
</dbReference>
<dbReference type="Proteomes" id="UP000276282">
    <property type="component" value="Unassembled WGS sequence"/>
</dbReference>
<proteinExistence type="predicted"/>
<dbReference type="InterPro" id="IPR008928">
    <property type="entry name" value="6-hairpin_glycosidase_sf"/>
</dbReference>
<protein>
    <submittedName>
        <fullName evidence="3">GH15 family glucan-1,4-alpha-glucosidase</fullName>
    </submittedName>
</protein>
<dbReference type="Pfam" id="PF19291">
    <property type="entry name" value="TREH_N"/>
    <property type="match status" value="1"/>
</dbReference>
<dbReference type="InterPro" id="IPR012341">
    <property type="entry name" value="6hp_glycosidase-like_sf"/>
</dbReference>
<dbReference type="PANTHER" id="PTHR31616:SF0">
    <property type="entry name" value="GLUCAN 1,4-ALPHA-GLUCOSIDASE"/>
    <property type="match status" value="1"/>
</dbReference>
<evidence type="ECO:0000313" key="3">
    <source>
        <dbReference type="EMBL" id="RKS53332.1"/>
    </source>
</evidence>
<comment type="caution">
    <text evidence="3">The sequence shown here is derived from an EMBL/GenBank/DDBJ whole genome shotgun (WGS) entry which is preliminary data.</text>
</comment>
<evidence type="ECO:0000259" key="1">
    <source>
        <dbReference type="Pfam" id="PF00723"/>
    </source>
</evidence>
<dbReference type="InterPro" id="IPR011613">
    <property type="entry name" value="GH15-like"/>
</dbReference>
<feature type="domain" description="Trehalase-like N-terminal" evidence="2">
    <location>
        <begin position="20"/>
        <end position="153"/>
    </location>
</feature>